<keyword evidence="6" id="KW-1185">Reference proteome</keyword>
<dbReference type="PANTHER" id="PTHR22809">
    <property type="entry name" value="METHYLTRANSFERASE-RELATED"/>
    <property type="match status" value="1"/>
</dbReference>
<comment type="similarity">
    <text evidence="1">Belongs to the methyltransferase superfamily. METL family.</text>
</comment>
<proteinExistence type="inferred from homology"/>
<dbReference type="AlphaFoldDB" id="U5CT54"/>
<accession>U5CT54</accession>
<dbReference type="Gramene" id="ERN16441">
    <property type="protein sequence ID" value="ERN16441"/>
    <property type="gene ID" value="AMTR_s00052p00179090"/>
</dbReference>
<name>U5CT54_AMBTC</name>
<dbReference type="Gene3D" id="3.40.50.150">
    <property type="entry name" value="Vaccinia Virus protein VP39"/>
    <property type="match status" value="2"/>
</dbReference>
<protein>
    <recommendedName>
        <fullName evidence="4">Methyltransferase type 12 domain-containing protein</fullName>
    </recommendedName>
</protein>
<dbReference type="OMA" id="LVMDRRW"/>
<dbReference type="InterPro" id="IPR029063">
    <property type="entry name" value="SAM-dependent_MTases_sf"/>
</dbReference>
<evidence type="ECO:0000313" key="5">
    <source>
        <dbReference type="EMBL" id="ERN16441.1"/>
    </source>
</evidence>
<dbReference type="eggNOG" id="KOG2361">
    <property type="taxonomic scope" value="Eukaryota"/>
</dbReference>
<organism evidence="5 6">
    <name type="scientific">Amborella trichopoda</name>
    <dbReference type="NCBI Taxonomy" id="13333"/>
    <lineage>
        <taxon>Eukaryota</taxon>
        <taxon>Viridiplantae</taxon>
        <taxon>Streptophyta</taxon>
        <taxon>Embryophyta</taxon>
        <taxon>Tracheophyta</taxon>
        <taxon>Spermatophyta</taxon>
        <taxon>Magnoliopsida</taxon>
        <taxon>Amborellales</taxon>
        <taxon>Amborellaceae</taxon>
        <taxon>Amborella</taxon>
    </lineage>
</organism>
<evidence type="ECO:0000256" key="1">
    <source>
        <dbReference type="ARBA" id="ARBA00009725"/>
    </source>
</evidence>
<dbReference type="GO" id="GO:0008757">
    <property type="term" value="F:S-adenosylmethionine-dependent methyltransferase activity"/>
    <property type="evidence" value="ECO:0007669"/>
    <property type="project" value="UniProtKB-ARBA"/>
</dbReference>
<reference evidence="6" key="1">
    <citation type="journal article" date="2013" name="Science">
        <title>The Amborella genome and the evolution of flowering plants.</title>
        <authorList>
            <consortium name="Amborella Genome Project"/>
        </authorList>
    </citation>
    <scope>NUCLEOTIDE SEQUENCE [LARGE SCALE GENOMIC DNA]</scope>
</reference>
<dbReference type="GO" id="GO:0008173">
    <property type="term" value="F:RNA methyltransferase activity"/>
    <property type="evidence" value="ECO:0007669"/>
    <property type="project" value="UniProtKB-ARBA"/>
</dbReference>
<evidence type="ECO:0000256" key="2">
    <source>
        <dbReference type="ARBA" id="ARBA00022603"/>
    </source>
</evidence>
<dbReference type="InterPro" id="IPR013217">
    <property type="entry name" value="Methyltransf_12"/>
</dbReference>
<dbReference type="GO" id="GO:0032259">
    <property type="term" value="P:methylation"/>
    <property type="evidence" value="ECO:0007669"/>
    <property type="project" value="UniProtKB-KW"/>
</dbReference>
<dbReference type="Proteomes" id="UP000017836">
    <property type="component" value="Unassembled WGS sequence"/>
</dbReference>
<dbReference type="CDD" id="cd02440">
    <property type="entry name" value="AdoMet_MTases"/>
    <property type="match status" value="2"/>
</dbReference>
<evidence type="ECO:0000313" key="6">
    <source>
        <dbReference type="Proteomes" id="UP000017836"/>
    </source>
</evidence>
<dbReference type="Pfam" id="PF08242">
    <property type="entry name" value="Methyltransf_12"/>
    <property type="match status" value="1"/>
</dbReference>
<dbReference type="STRING" id="13333.U5CT54"/>
<dbReference type="Pfam" id="PF10294">
    <property type="entry name" value="Methyltransf_16"/>
    <property type="match status" value="1"/>
</dbReference>
<dbReference type="SUPFAM" id="SSF53335">
    <property type="entry name" value="S-adenosyl-L-methionine-dependent methyltransferases"/>
    <property type="match status" value="2"/>
</dbReference>
<gene>
    <name evidence="5" type="ORF">AMTR_s00052p00179090</name>
</gene>
<feature type="domain" description="Methyltransferase type 12" evidence="4">
    <location>
        <begin position="64"/>
        <end position="165"/>
    </location>
</feature>
<dbReference type="EMBL" id="KI392446">
    <property type="protein sequence ID" value="ERN16441.1"/>
    <property type="molecule type" value="Genomic_DNA"/>
</dbReference>
<evidence type="ECO:0000256" key="3">
    <source>
        <dbReference type="ARBA" id="ARBA00022679"/>
    </source>
</evidence>
<dbReference type="eggNOG" id="KOG2497">
    <property type="taxonomic scope" value="Eukaryota"/>
</dbReference>
<dbReference type="InterPro" id="IPR019410">
    <property type="entry name" value="Methyltransf_16"/>
</dbReference>
<dbReference type="HOGENOM" id="CLU_022845_0_0_1"/>
<keyword evidence="3" id="KW-0808">Transferase</keyword>
<dbReference type="PANTHER" id="PTHR22809:SF5">
    <property type="entry name" value="TRNA N(3)-METHYLCYTIDINE METHYLTRANSFERASE METTL6"/>
    <property type="match status" value="1"/>
</dbReference>
<keyword evidence="2" id="KW-0489">Methyltransferase</keyword>
<evidence type="ECO:0000259" key="4">
    <source>
        <dbReference type="Pfam" id="PF08242"/>
    </source>
</evidence>
<sequence>MPQEKYENNARKYWDVFYKRHENKFFKDRHYLDREWGLYFTSPQDNDESKLDTGRNSDKRKVVLEVGCGAGNTVFPVIATFPNVFVHACDFSQRAIGLVKAHKEYQDNQVNAFVCDATTDDLSDNILPSSVDIVTMIFTLSAVSPEKMPLVLSNIRKVLKPNGILLLRDYAVGDLAQERLRSKDQKISENFYVRGDGTRAFYFSEHSLKNLFEENGFCPKDMSIYCKQLENRSREIVMNRRWIQAVFSYVDNVGSSPSLTSNGGEEVKSHVQIMNSSVLKPDIRTLKKPADGATDIDMSYCLAEMFGIPHGYDACTEITLSGFDFKIKGLSREHQHTCKSTGLMLWESAHLMSSVISENPTIVAGKRILELGCGSGGICSMVAAKFADLVVATDGDSESLNLLHQNINSNLEPSILDKLHCLKLEWGNVDDINAVKELSPEGFDVIIGTDVTYVSDAILPLFETAGALISTRVWGPPPAFILCHVFRRVDEASIISTASSLGFGLVDNWPFTDSSSNSSNSSDVGSRRGTIASWFSQEGSCKRNSHITALTVMYFETLNKFT</sequence>
<dbReference type="InterPro" id="IPR026113">
    <property type="entry name" value="METTL2/6/8-like"/>
</dbReference>